<evidence type="ECO:0000313" key="4">
    <source>
        <dbReference type="EMBL" id="CAD6445516.1"/>
    </source>
</evidence>
<dbReference type="Gene3D" id="1.10.8.10">
    <property type="entry name" value="DNA helicase RuvA subunit, C-terminal domain"/>
    <property type="match status" value="1"/>
</dbReference>
<dbReference type="EMBL" id="CAJHIA010000015">
    <property type="protein sequence ID" value="CAD6445516.1"/>
    <property type="molecule type" value="Genomic_DNA"/>
</dbReference>
<evidence type="ECO:0000313" key="5">
    <source>
        <dbReference type="Proteomes" id="UP000624404"/>
    </source>
</evidence>
<dbReference type="SMART" id="SM00213">
    <property type="entry name" value="UBQ"/>
    <property type="match status" value="1"/>
</dbReference>
<dbReference type="InterPro" id="IPR009060">
    <property type="entry name" value="UBA-like_sf"/>
</dbReference>
<dbReference type="CDD" id="cd14324">
    <property type="entry name" value="UBA_Dsk2p_like"/>
    <property type="match status" value="1"/>
</dbReference>
<dbReference type="SUPFAM" id="SSF54236">
    <property type="entry name" value="Ubiquitin-like"/>
    <property type="match status" value="1"/>
</dbReference>
<dbReference type="OrthoDB" id="267397at2759"/>
<organism evidence="4 5">
    <name type="scientific">Sclerotinia trifoliorum</name>
    <dbReference type="NCBI Taxonomy" id="28548"/>
    <lineage>
        <taxon>Eukaryota</taxon>
        <taxon>Fungi</taxon>
        <taxon>Dikarya</taxon>
        <taxon>Ascomycota</taxon>
        <taxon>Pezizomycotina</taxon>
        <taxon>Leotiomycetes</taxon>
        <taxon>Helotiales</taxon>
        <taxon>Sclerotiniaceae</taxon>
        <taxon>Sclerotinia</taxon>
    </lineage>
</organism>
<dbReference type="Proteomes" id="UP000624404">
    <property type="component" value="Unassembled WGS sequence"/>
</dbReference>
<dbReference type="InterPro" id="IPR029071">
    <property type="entry name" value="Ubiquitin-like_domsf"/>
</dbReference>
<name>A0A8H2ZPE1_9HELO</name>
<dbReference type="PANTHER" id="PTHR10677:SF3">
    <property type="entry name" value="FI07626P-RELATED"/>
    <property type="match status" value="1"/>
</dbReference>
<evidence type="ECO:0000259" key="3">
    <source>
        <dbReference type="PROSITE" id="PS50053"/>
    </source>
</evidence>
<dbReference type="PANTHER" id="PTHR10677">
    <property type="entry name" value="UBIQUILIN"/>
    <property type="match status" value="1"/>
</dbReference>
<protein>
    <submittedName>
        <fullName evidence="4">D66db9a8-f76d-43a2-8aec-f80c8c8423b0</fullName>
    </submittedName>
</protein>
<reference evidence="4" key="1">
    <citation type="submission" date="2020-10" db="EMBL/GenBank/DDBJ databases">
        <authorList>
            <person name="Kusch S."/>
        </authorList>
    </citation>
    <scope>NUCLEOTIDE SEQUENCE</scope>
    <source>
        <strain evidence="4">SwB9</strain>
    </source>
</reference>
<dbReference type="InterPro" id="IPR000626">
    <property type="entry name" value="Ubiquitin-like_dom"/>
</dbReference>
<feature type="domain" description="UBA" evidence="2">
    <location>
        <begin position="398"/>
        <end position="441"/>
    </location>
</feature>
<dbReference type="PROSITE" id="PS50030">
    <property type="entry name" value="UBA"/>
    <property type="match status" value="1"/>
</dbReference>
<dbReference type="GO" id="GO:0005829">
    <property type="term" value="C:cytosol"/>
    <property type="evidence" value="ECO:0007669"/>
    <property type="project" value="TreeGrafter"/>
</dbReference>
<gene>
    <name evidence="4" type="ORF">SCLTRI_LOCUS5304</name>
</gene>
<comment type="caution">
    <text evidence="4">The sequence shown here is derived from an EMBL/GenBank/DDBJ whole genome shotgun (WGS) entry which is preliminary data.</text>
</comment>
<dbReference type="Pfam" id="PF00240">
    <property type="entry name" value="ubiquitin"/>
    <property type="match status" value="1"/>
</dbReference>
<accession>A0A8H2ZPE1</accession>
<keyword evidence="5" id="KW-1185">Reference proteome</keyword>
<dbReference type="GO" id="GO:0031593">
    <property type="term" value="F:polyubiquitin modification-dependent protein binding"/>
    <property type="evidence" value="ECO:0007669"/>
    <property type="project" value="TreeGrafter"/>
</dbReference>
<dbReference type="InterPro" id="IPR015940">
    <property type="entry name" value="UBA"/>
</dbReference>
<dbReference type="SMART" id="SM00165">
    <property type="entry name" value="UBA"/>
    <property type="match status" value="1"/>
</dbReference>
<dbReference type="PROSITE" id="PS50053">
    <property type="entry name" value="UBIQUITIN_2"/>
    <property type="match status" value="1"/>
</dbReference>
<dbReference type="Gene3D" id="3.10.20.90">
    <property type="entry name" value="Phosphatidylinositol 3-kinase Catalytic Subunit, Chain A, domain 1"/>
    <property type="match status" value="1"/>
</dbReference>
<dbReference type="GO" id="GO:0006511">
    <property type="term" value="P:ubiquitin-dependent protein catabolic process"/>
    <property type="evidence" value="ECO:0007669"/>
    <property type="project" value="TreeGrafter"/>
</dbReference>
<feature type="domain" description="Ubiquitin-like" evidence="3">
    <location>
        <begin position="15"/>
        <end position="92"/>
    </location>
</feature>
<feature type="region of interest" description="Disordered" evidence="1">
    <location>
        <begin position="225"/>
        <end position="257"/>
    </location>
</feature>
<evidence type="ECO:0000256" key="1">
    <source>
        <dbReference type="SAM" id="MobiDB-lite"/>
    </source>
</evidence>
<evidence type="ECO:0000259" key="2">
    <source>
        <dbReference type="PROSITE" id="PS50030"/>
    </source>
</evidence>
<feature type="compositionally biased region" description="Low complexity" evidence="1">
    <location>
        <begin position="234"/>
        <end position="253"/>
    </location>
</feature>
<dbReference type="SUPFAM" id="SSF46934">
    <property type="entry name" value="UBA-like"/>
    <property type="match status" value="1"/>
</dbReference>
<feature type="region of interest" description="Disordered" evidence="1">
    <location>
        <begin position="281"/>
        <end position="317"/>
    </location>
</feature>
<dbReference type="Pfam" id="PF23195">
    <property type="entry name" value="UBQLN1"/>
    <property type="match status" value="1"/>
</dbReference>
<dbReference type="InterPro" id="IPR015496">
    <property type="entry name" value="Ubiquilin"/>
</dbReference>
<proteinExistence type="predicted"/>
<dbReference type="Pfam" id="PF00627">
    <property type="entry name" value="UBA"/>
    <property type="match status" value="1"/>
</dbReference>
<dbReference type="CDD" id="cd16106">
    <property type="entry name" value="Ubl_Dsk2p_like"/>
    <property type="match status" value="1"/>
</dbReference>
<dbReference type="FunFam" id="1.10.8.10:FF:000024">
    <property type="entry name" value="Ubiquitin domain-containing protein DSK2"/>
    <property type="match status" value="1"/>
</dbReference>
<dbReference type="AlphaFoldDB" id="A0A8H2ZPE1"/>
<feature type="compositionally biased region" description="Low complexity" evidence="1">
    <location>
        <begin position="283"/>
        <end position="308"/>
    </location>
</feature>
<sequence length="441" mass="44751">MSEETSTAPETDSQITFKVKTSSDGNHTITMAETALVLDLKTKLAGDDYEKIPVDRQRLIYSGRVMKNEEPLSTYKIKAGNTIHMVKSAQSNMAQNAANTAAGAAAGVPTNMAAGTANNPLAGLTGARYAGQMGLPGAEMFGADGGMGAPPSEDAIAQMMDDPNIRQTMNEALNNPDLVNMMIQNTPMLRNMPNAREMLQSPMFRNMLTDPNALRQAAAMRRQMAGGGAGGFPAPGVTDTTPAGAAGSTPGSGQANIPPFNPFAMPAGGAGNPFASLFGGPGATAAGHTPAQTPPAAASAGGTPSTGTDANSQNPFASLFGGAGAGAGAGVGAGGPGFNPFQGMPQPTPEQIQQAMEMMRNGSFGDMFGAGGFGGTGGMGGMGGAAPGAPAAPADTRPPEERYADQLRQLNDMGFFDFDRNVEALRRSGGSVQGAIEQLLS</sequence>